<dbReference type="InterPro" id="IPR029058">
    <property type="entry name" value="AB_hydrolase_fold"/>
</dbReference>
<feature type="domain" description="AB hydrolase-1" evidence="1">
    <location>
        <begin position="11"/>
        <end position="239"/>
    </location>
</feature>
<comment type="caution">
    <text evidence="2">The sequence shown here is derived from an EMBL/GenBank/DDBJ whole genome shotgun (WGS) entry which is preliminary data.</text>
</comment>
<dbReference type="Proteomes" id="UP000660265">
    <property type="component" value="Unassembled WGS sequence"/>
</dbReference>
<dbReference type="Gene3D" id="3.40.50.1820">
    <property type="entry name" value="alpha/beta hydrolase"/>
    <property type="match status" value="1"/>
</dbReference>
<gene>
    <name evidence="2" type="ORF">GCM10011583_62140</name>
</gene>
<organism evidence="2 3">
    <name type="scientific">Streptomyces camponoticapitis</name>
    <dbReference type="NCBI Taxonomy" id="1616125"/>
    <lineage>
        <taxon>Bacteria</taxon>
        <taxon>Bacillati</taxon>
        <taxon>Actinomycetota</taxon>
        <taxon>Actinomycetes</taxon>
        <taxon>Kitasatosporales</taxon>
        <taxon>Streptomycetaceae</taxon>
        <taxon>Streptomyces</taxon>
    </lineage>
</organism>
<dbReference type="InterPro" id="IPR052897">
    <property type="entry name" value="Sec-Metab_Biosynth_Hydrolase"/>
</dbReference>
<dbReference type="InterPro" id="IPR000073">
    <property type="entry name" value="AB_hydrolase_1"/>
</dbReference>
<accession>A0ABQ2EQP3</accession>
<reference evidence="3" key="1">
    <citation type="journal article" date="2019" name="Int. J. Syst. Evol. Microbiol.">
        <title>The Global Catalogue of Microorganisms (GCM) 10K type strain sequencing project: providing services to taxonomists for standard genome sequencing and annotation.</title>
        <authorList>
            <consortium name="The Broad Institute Genomics Platform"/>
            <consortium name="The Broad Institute Genome Sequencing Center for Infectious Disease"/>
            <person name="Wu L."/>
            <person name="Ma J."/>
        </authorList>
    </citation>
    <scope>NUCLEOTIDE SEQUENCE [LARGE SCALE GENOMIC DNA]</scope>
    <source>
        <strain evidence="3">CGMCC 4.7275</strain>
    </source>
</reference>
<evidence type="ECO:0000259" key="1">
    <source>
        <dbReference type="Pfam" id="PF12697"/>
    </source>
</evidence>
<protein>
    <recommendedName>
        <fullName evidence="1">AB hydrolase-1 domain-containing protein</fullName>
    </recommendedName>
</protein>
<dbReference type="SUPFAM" id="SSF53474">
    <property type="entry name" value="alpha/beta-Hydrolases"/>
    <property type="match status" value="1"/>
</dbReference>
<evidence type="ECO:0000313" key="2">
    <source>
        <dbReference type="EMBL" id="GGK21708.1"/>
    </source>
</evidence>
<dbReference type="PANTHER" id="PTHR37017">
    <property type="entry name" value="AB HYDROLASE-1 DOMAIN-CONTAINING PROTEIN-RELATED"/>
    <property type="match status" value="1"/>
</dbReference>
<sequence length="243" mass="26034">MIYPFSVKSNFVMIPGGWHGGWAWAPVARRLRGAGHRAVTLTMPGLADGDDAAGWRLRDAVAHIVGEVERRDLTGITLVAHSWGGFPTTGAAQQLAGRLSKIVYYNAFVPEPGRSTLGEFPPELATEIRSAIASTPDHVWIPSLDIVRQALLPDEPEAAQRLLLELMAPHPGEYGEDALDEPAVTDLGVPLAYILSEEDRGLLRPNAGAEYAARLGVTPVMVPGSHESLLTHPDEVAAAVMSV</sequence>
<dbReference type="PANTHER" id="PTHR37017:SF11">
    <property type="entry name" value="ESTERASE_LIPASE_THIOESTERASE DOMAIN-CONTAINING PROTEIN"/>
    <property type="match status" value="1"/>
</dbReference>
<dbReference type="EMBL" id="BMMV01000026">
    <property type="protein sequence ID" value="GGK21708.1"/>
    <property type="molecule type" value="Genomic_DNA"/>
</dbReference>
<evidence type="ECO:0000313" key="3">
    <source>
        <dbReference type="Proteomes" id="UP000660265"/>
    </source>
</evidence>
<dbReference type="Pfam" id="PF12697">
    <property type="entry name" value="Abhydrolase_6"/>
    <property type="match status" value="1"/>
</dbReference>
<proteinExistence type="predicted"/>
<name>A0ABQ2EQP3_9ACTN</name>
<keyword evidence="3" id="KW-1185">Reference proteome</keyword>